<dbReference type="GO" id="GO:0008360">
    <property type="term" value="P:regulation of cell shape"/>
    <property type="evidence" value="ECO:0007669"/>
    <property type="project" value="UniProtKB-KW"/>
</dbReference>
<evidence type="ECO:0000256" key="18">
    <source>
        <dbReference type="SAM" id="Phobius"/>
    </source>
</evidence>
<dbReference type="Proteomes" id="UP000034103">
    <property type="component" value="Chromosome"/>
</dbReference>
<comment type="function">
    <text evidence="16">Peptidoglycan polymerase that is essential for cell division.</text>
</comment>
<feature type="transmembrane region" description="Helical" evidence="18">
    <location>
        <begin position="32"/>
        <end position="55"/>
    </location>
</feature>
<feature type="transmembrane region" description="Helical" evidence="18">
    <location>
        <begin position="357"/>
        <end position="376"/>
    </location>
</feature>
<feature type="transmembrane region" description="Helical" evidence="18">
    <location>
        <begin position="163"/>
        <end position="196"/>
    </location>
</feature>
<evidence type="ECO:0000256" key="17">
    <source>
        <dbReference type="SAM" id="MobiDB-lite"/>
    </source>
</evidence>
<feature type="transmembrane region" description="Helical" evidence="18">
    <location>
        <begin position="291"/>
        <end position="312"/>
    </location>
</feature>
<feature type="compositionally biased region" description="Polar residues" evidence="17">
    <location>
        <begin position="391"/>
        <end position="405"/>
    </location>
</feature>
<evidence type="ECO:0000256" key="13">
    <source>
        <dbReference type="ARBA" id="ARBA00041418"/>
    </source>
</evidence>
<evidence type="ECO:0000256" key="2">
    <source>
        <dbReference type="ARBA" id="ARBA00022676"/>
    </source>
</evidence>
<feature type="transmembrane region" description="Helical" evidence="18">
    <location>
        <begin position="324"/>
        <end position="345"/>
    </location>
</feature>
<dbReference type="Pfam" id="PF01098">
    <property type="entry name" value="FTSW_RODA_SPOVE"/>
    <property type="match status" value="1"/>
</dbReference>
<evidence type="ECO:0000256" key="10">
    <source>
        <dbReference type="ARBA" id="ARBA00033270"/>
    </source>
</evidence>
<dbReference type="GO" id="GO:0032153">
    <property type="term" value="C:cell division site"/>
    <property type="evidence" value="ECO:0007669"/>
    <property type="project" value="TreeGrafter"/>
</dbReference>
<evidence type="ECO:0000313" key="19">
    <source>
        <dbReference type="EMBL" id="AKE62822.1"/>
    </source>
</evidence>
<keyword evidence="4 18" id="KW-0812">Transmembrane</keyword>
<accession>A0A0F6U116</accession>
<dbReference type="AlphaFoldDB" id="A0A0F6U116"/>
<dbReference type="GO" id="GO:0005886">
    <property type="term" value="C:plasma membrane"/>
    <property type="evidence" value="ECO:0007669"/>
    <property type="project" value="TreeGrafter"/>
</dbReference>
<comment type="similarity">
    <text evidence="11">Belongs to the SEDS family. FtsW subfamily.</text>
</comment>
<keyword evidence="19" id="KW-0131">Cell cycle</keyword>
<feature type="transmembrane region" description="Helical" evidence="18">
    <location>
        <begin position="95"/>
        <end position="117"/>
    </location>
</feature>
<evidence type="ECO:0000256" key="16">
    <source>
        <dbReference type="ARBA" id="ARBA00049966"/>
    </source>
</evidence>
<dbReference type="HOGENOM" id="CLU_029243_1_1_3"/>
<dbReference type="PANTHER" id="PTHR30474:SF2">
    <property type="entry name" value="PEPTIDOGLYCAN GLYCOSYLTRANSFERASE FTSW-RELATED"/>
    <property type="match status" value="1"/>
</dbReference>
<comment type="catalytic activity">
    <reaction evidence="15">
        <text>[GlcNAc-(1-&gt;4)-Mur2Ac(oyl-L-Ala-gamma-D-Glu-L-Lys-D-Ala-D-Ala)](n)-di-trans,octa-cis-undecaprenyl diphosphate + beta-D-GlcNAc-(1-&gt;4)-Mur2Ac(oyl-L-Ala-gamma-D-Glu-L-Lys-D-Ala-D-Ala)-di-trans,octa-cis-undecaprenyl diphosphate = [GlcNAc-(1-&gt;4)-Mur2Ac(oyl-L-Ala-gamma-D-Glu-L-Lys-D-Ala-D-Ala)](n+1)-di-trans,octa-cis-undecaprenyl diphosphate + di-trans,octa-cis-undecaprenyl diphosphate + H(+)</text>
        <dbReference type="Rhea" id="RHEA:23708"/>
        <dbReference type="Rhea" id="RHEA-COMP:9602"/>
        <dbReference type="Rhea" id="RHEA-COMP:9603"/>
        <dbReference type="ChEBI" id="CHEBI:15378"/>
        <dbReference type="ChEBI" id="CHEBI:58405"/>
        <dbReference type="ChEBI" id="CHEBI:60033"/>
        <dbReference type="ChEBI" id="CHEBI:78435"/>
        <dbReference type="EC" id="2.4.99.28"/>
    </reaction>
</comment>
<gene>
    <name evidence="19" type="ORF">MYAER_0460</name>
</gene>
<keyword evidence="5" id="KW-0133">Cell shape</keyword>
<evidence type="ECO:0000256" key="3">
    <source>
        <dbReference type="ARBA" id="ARBA00022679"/>
    </source>
</evidence>
<evidence type="ECO:0000256" key="8">
    <source>
        <dbReference type="ARBA" id="ARBA00023136"/>
    </source>
</evidence>
<keyword evidence="19" id="KW-0132">Cell division</keyword>
<evidence type="ECO:0000256" key="12">
    <source>
        <dbReference type="ARBA" id="ARBA00041185"/>
    </source>
</evidence>
<organism evidence="19 20">
    <name type="scientific">Microcystis aeruginosa NIES-2549</name>
    <dbReference type="NCBI Taxonomy" id="1641812"/>
    <lineage>
        <taxon>Bacteria</taxon>
        <taxon>Bacillati</taxon>
        <taxon>Cyanobacteriota</taxon>
        <taxon>Cyanophyceae</taxon>
        <taxon>Oscillatoriophycideae</taxon>
        <taxon>Chroococcales</taxon>
        <taxon>Microcystaceae</taxon>
        <taxon>Microcystis</taxon>
    </lineage>
</organism>
<evidence type="ECO:0000256" key="7">
    <source>
        <dbReference type="ARBA" id="ARBA00022989"/>
    </source>
</evidence>
<dbReference type="InterPro" id="IPR001182">
    <property type="entry name" value="FtsW/RodA"/>
</dbReference>
<evidence type="ECO:0000256" key="9">
    <source>
        <dbReference type="ARBA" id="ARBA00032370"/>
    </source>
</evidence>
<dbReference type="GO" id="GO:0051301">
    <property type="term" value="P:cell division"/>
    <property type="evidence" value="ECO:0007669"/>
    <property type="project" value="UniProtKB-KW"/>
</dbReference>
<evidence type="ECO:0000313" key="20">
    <source>
        <dbReference type="Proteomes" id="UP000034103"/>
    </source>
</evidence>
<protein>
    <recommendedName>
        <fullName evidence="12">Probable peptidoglycan glycosyltransferase FtsW</fullName>
        <ecNumber evidence="14">2.4.99.28</ecNumber>
    </recommendedName>
    <alternativeName>
        <fullName evidence="13">Cell division protein FtsW</fullName>
    </alternativeName>
    <alternativeName>
        <fullName evidence="10">Cell wall polymerase</fullName>
    </alternativeName>
    <alternativeName>
        <fullName evidence="9">Peptidoglycan polymerase</fullName>
    </alternativeName>
</protein>
<keyword evidence="2" id="KW-0328">Glycosyltransferase</keyword>
<reference evidence="19 20" key="1">
    <citation type="journal article" date="2015" name="Genome Announc.">
        <title>Complete Genome Sequence of Microcystis aeruginosa NIES-2549, a Bloom-Forming Cyanobacterium from Lake Kasumigaura, Japan.</title>
        <authorList>
            <person name="Yamaguchi H."/>
            <person name="Suzuki S."/>
            <person name="Tanabe Y."/>
            <person name="Osana Y."/>
            <person name="Shimura Y."/>
            <person name="Ishida K."/>
            <person name="Kawachi M."/>
        </authorList>
    </citation>
    <scope>NUCLEOTIDE SEQUENCE [LARGE SCALE GENOMIC DNA]</scope>
    <source>
        <strain evidence="19 20">NIES-2549</strain>
    </source>
</reference>
<evidence type="ECO:0000256" key="15">
    <source>
        <dbReference type="ARBA" id="ARBA00049902"/>
    </source>
</evidence>
<feature type="transmembrane region" description="Helical" evidence="18">
    <location>
        <begin position="203"/>
        <end position="223"/>
    </location>
</feature>
<dbReference type="GO" id="GO:0015648">
    <property type="term" value="F:lipid-linked peptidoglycan transporter activity"/>
    <property type="evidence" value="ECO:0007669"/>
    <property type="project" value="TreeGrafter"/>
</dbReference>
<evidence type="ECO:0000256" key="14">
    <source>
        <dbReference type="ARBA" id="ARBA00044770"/>
    </source>
</evidence>
<dbReference type="EMBL" id="CP011304">
    <property type="protein sequence ID" value="AKE62822.1"/>
    <property type="molecule type" value="Genomic_DNA"/>
</dbReference>
<sequence>MQDTSSRKISVWQYIIPIFDPDVKNWSAEARLLRWMTFLWLSVGLVVLFSASYALADSRFDNGLYYFIRQLIWLWIGLIGFNFLVRLPIEKLLKIAPWMILLVLGLILITLIPGLGANINGATRWIKIGPILLQPSEFMKPFLVLQGAAVFGGWPRLNVNQRLTWIAIFGLILAGILLQPNLSTTALCGITLWLIALASGLPLSYMTSTALLGLTMAVVSVTFREYQRKRILSFLDPWQDPRGDGYQLVQSLLAIGSGGTTGSGYGLSQQKLFYLPFPDTDFIFAVFGEEFGFIGGILLLIMLFLYATLALIVAVKCRHRIKKLVAIGAMVILIGQSLLNMGVATGSLPTTGLPFPLFSYGGSSSLASLFLAALLIRVAREENDPDPVPTSKKSPQKTVSVFSHQ</sequence>
<keyword evidence="6" id="KW-0573">Peptidoglycan synthesis</keyword>
<evidence type="ECO:0000256" key="5">
    <source>
        <dbReference type="ARBA" id="ARBA00022960"/>
    </source>
</evidence>
<feature type="transmembrane region" description="Helical" evidence="18">
    <location>
        <begin position="67"/>
        <end position="89"/>
    </location>
</feature>
<dbReference type="EC" id="2.4.99.28" evidence="14"/>
<keyword evidence="3" id="KW-0808">Transferase</keyword>
<evidence type="ECO:0000256" key="1">
    <source>
        <dbReference type="ARBA" id="ARBA00004141"/>
    </source>
</evidence>
<dbReference type="GO" id="GO:0008955">
    <property type="term" value="F:peptidoglycan glycosyltransferase activity"/>
    <property type="evidence" value="ECO:0007669"/>
    <property type="project" value="UniProtKB-EC"/>
</dbReference>
<evidence type="ECO:0000256" key="11">
    <source>
        <dbReference type="ARBA" id="ARBA00038053"/>
    </source>
</evidence>
<feature type="region of interest" description="Disordered" evidence="17">
    <location>
        <begin position="383"/>
        <end position="405"/>
    </location>
</feature>
<dbReference type="PATRIC" id="fig|1641812.3.peg.475"/>
<dbReference type="PANTHER" id="PTHR30474">
    <property type="entry name" value="CELL CYCLE PROTEIN"/>
    <property type="match status" value="1"/>
</dbReference>
<dbReference type="GO" id="GO:0009252">
    <property type="term" value="P:peptidoglycan biosynthetic process"/>
    <property type="evidence" value="ECO:0007669"/>
    <property type="project" value="UniProtKB-KW"/>
</dbReference>
<keyword evidence="7 18" id="KW-1133">Transmembrane helix</keyword>
<keyword evidence="8 18" id="KW-0472">Membrane</keyword>
<proteinExistence type="inferred from homology"/>
<evidence type="ECO:0000256" key="4">
    <source>
        <dbReference type="ARBA" id="ARBA00022692"/>
    </source>
</evidence>
<comment type="subcellular location">
    <subcellularLocation>
        <location evidence="1">Membrane</location>
        <topology evidence="1">Multi-pass membrane protein</topology>
    </subcellularLocation>
</comment>
<evidence type="ECO:0000256" key="6">
    <source>
        <dbReference type="ARBA" id="ARBA00022984"/>
    </source>
</evidence>
<name>A0A0F6U116_MICAE</name>